<feature type="compositionally biased region" description="Basic and acidic residues" evidence="1">
    <location>
        <begin position="62"/>
        <end position="78"/>
    </location>
</feature>
<evidence type="ECO:0000313" key="3">
    <source>
        <dbReference type="EMBL" id="SJZ39153.1"/>
    </source>
</evidence>
<gene>
    <name evidence="3" type="ORF">SAMN02745110_00281</name>
</gene>
<dbReference type="AlphaFoldDB" id="A0A1T4KA07"/>
<keyword evidence="2" id="KW-0472">Membrane</keyword>
<feature type="transmembrane region" description="Helical" evidence="2">
    <location>
        <begin position="427"/>
        <end position="448"/>
    </location>
</feature>
<feature type="compositionally biased region" description="Acidic residues" evidence="1">
    <location>
        <begin position="86"/>
        <end position="100"/>
    </location>
</feature>
<evidence type="ECO:0000256" key="1">
    <source>
        <dbReference type="SAM" id="MobiDB-lite"/>
    </source>
</evidence>
<keyword evidence="2" id="KW-0812">Transmembrane</keyword>
<reference evidence="3 4" key="1">
    <citation type="submission" date="2017-02" db="EMBL/GenBank/DDBJ databases">
        <authorList>
            <person name="Peterson S.W."/>
        </authorList>
    </citation>
    <scope>NUCLEOTIDE SEQUENCE [LARGE SCALE GENOMIC DNA]</scope>
    <source>
        <strain evidence="3 4">ATCC 17233</strain>
    </source>
</reference>
<sequence length="711" mass="80331">MKTFLCDSIKNSVRLNNNRQIIFIWMGEKLKIQKQNKKIILFTIILFAIISVLISTGKVNAKENTGRDSQHTDDEKISRMVQRSTEDDDDEDEDEGDENVDLSGRKSFDVKLDVTADRGKAVYVVDVKVTCEYDFNGYIRLKTKREASDTMTYDYYITLPASTEKSLSINVPFSDGDYFDTNNLTVQIVNKKDVVLFSQKHNDIFREALYKYMYIGALSNSYKKLSYLEATGSKINRMYNMSESEGKLVEITPDNLISEISKLDMLFIDDFDTSTLSPEQISAIEDYVYKGGSLVIGTGKNLDSALKGFGKSFIKASCSGLSSRQYQFAGKAIQAADIRFDTGFKSFGSEFQGAGDEKRRGYIYISNYSFSDPVITGSAYAQSYIVDFYNMLDRTEAYRIYDDGVMSIDMIEGFFRNIEGLSSFESGGLKIIIVLYVLIIGPVLYLLLKKSNKREFFWVAIPAVTAVFMVGIMIYGRRFMLEDKKAASVTIASANGSGQRETFLSAYSTRDGKIEFKTRSDLNAIDTVGYDYYGRYNSNRAVYRAVTNGDDVTLIHEGKEKFDKGYFHLKLDNEQAGNIHVTYNTSYELLNEAKIENNTKYDFKYFLILRKNKFIIVNGCKKGGVSDVAKDKVYTGNYVRSQSVPSFFGSDTLEKNLDVISCLYLGANAVYDGQSNFVIGVTENYERITKGDISENSYGVIYDTVDNAKDK</sequence>
<accession>A0A1T4KA07</accession>
<feature type="region of interest" description="Disordered" evidence="1">
    <location>
        <begin position="62"/>
        <end position="102"/>
    </location>
</feature>
<dbReference type="InterPro" id="IPR029062">
    <property type="entry name" value="Class_I_gatase-like"/>
</dbReference>
<organism evidence="3 4">
    <name type="scientific">Eubacterium ruminantium</name>
    <dbReference type="NCBI Taxonomy" id="42322"/>
    <lineage>
        <taxon>Bacteria</taxon>
        <taxon>Bacillati</taxon>
        <taxon>Bacillota</taxon>
        <taxon>Clostridia</taxon>
        <taxon>Eubacteriales</taxon>
        <taxon>Eubacteriaceae</taxon>
        <taxon>Eubacterium</taxon>
    </lineage>
</organism>
<name>A0A1T4KA07_9FIRM</name>
<evidence type="ECO:0000313" key="4">
    <source>
        <dbReference type="Proteomes" id="UP000189857"/>
    </source>
</evidence>
<feature type="transmembrane region" description="Helical" evidence="2">
    <location>
        <begin position="39"/>
        <end position="57"/>
    </location>
</feature>
<dbReference type="EMBL" id="FUXA01000003">
    <property type="protein sequence ID" value="SJZ39153.1"/>
    <property type="molecule type" value="Genomic_DNA"/>
</dbReference>
<feature type="transmembrane region" description="Helical" evidence="2">
    <location>
        <begin position="455"/>
        <end position="475"/>
    </location>
</feature>
<dbReference type="Proteomes" id="UP000189857">
    <property type="component" value="Unassembled WGS sequence"/>
</dbReference>
<dbReference type="SUPFAM" id="SSF52317">
    <property type="entry name" value="Class I glutamine amidotransferase-like"/>
    <property type="match status" value="1"/>
</dbReference>
<keyword evidence="2" id="KW-1133">Transmembrane helix</keyword>
<evidence type="ECO:0000256" key="2">
    <source>
        <dbReference type="SAM" id="Phobius"/>
    </source>
</evidence>
<proteinExistence type="predicted"/>
<dbReference type="Gene3D" id="3.40.50.880">
    <property type="match status" value="1"/>
</dbReference>
<protein>
    <submittedName>
        <fullName evidence="3">Uncharacterized protein</fullName>
    </submittedName>
</protein>
<keyword evidence="4" id="KW-1185">Reference proteome</keyword>